<dbReference type="Gene3D" id="3.30.420.10">
    <property type="entry name" value="Ribonuclease H-like superfamily/Ribonuclease H"/>
    <property type="match status" value="1"/>
</dbReference>
<dbReference type="Proteomes" id="UP000193642">
    <property type="component" value="Unassembled WGS sequence"/>
</dbReference>
<dbReference type="SUPFAM" id="SSF57701">
    <property type="entry name" value="Zn2/Cys6 DNA-binding domain"/>
    <property type="match status" value="1"/>
</dbReference>
<evidence type="ECO:0000256" key="2">
    <source>
        <dbReference type="ARBA" id="ARBA00023242"/>
    </source>
</evidence>
<dbReference type="InterPro" id="IPR036864">
    <property type="entry name" value="Zn2-C6_fun-type_DNA-bd_sf"/>
</dbReference>
<evidence type="ECO:0000313" key="6">
    <source>
        <dbReference type="Proteomes" id="UP000193642"/>
    </source>
</evidence>
<feature type="region of interest" description="Disordered" evidence="3">
    <location>
        <begin position="79"/>
        <end position="115"/>
    </location>
</feature>
<dbReference type="GO" id="GO:0004523">
    <property type="term" value="F:RNA-DNA hybrid ribonuclease activity"/>
    <property type="evidence" value="ECO:0007669"/>
    <property type="project" value="InterPro"/>
</dbReference>
<feature type="compositionally biased region" description="Polar residues" evidence="3">
    <location>
        <begin position="98"/>
        <end position="115"/>
    </location>
</feature>
<comment type="caution">
    <text evidence="5">The sequence shown here is derived from an EMBL/GenBank/DDBJ whole genome shotgun (WGS) entry which is preliminary data.</text>
</comment>
<feature type="domain" description="Zn(2)-C6 fungal-type" evidence="4">
    <location>
        <begin position="47"/>
        <end position="78"/>
    </location>
</feature>
<dbReference type="SMART" id="SM00066">
    <property type="entry name" value="GAL4"/>
    <property type="match status" value="1"/>
</dbReference>
<dbReference type="InterPro" id="IPR002156">
    <property type="entry name" value="RNaseH_domain"/>
</dbReference>
<feature type="compositionally biased region" description="Polar residues" evidence="3">
    <location>
        <begin position="1"/>
        <end position="11"/>
    </location>
</feature>
<organism evidence="5 6">
    <name type="scientific">Rhizoclosmatium globosum</name>
    <dbReference type="NCBI Taxonomy" id="329046"/>
    <lineage>
        <taxon>Eukaryota</taxon>
        <taxon>Fungi</taxon>
        <taxon>Fungi incertae sedis</taxon>
        <taxon>Chytridiomycota</taxon>
        <taxon>Chytridiomycota incertae sedis</taxon>
        <taxon>Chytridiomycetes</taxon>
        <taxon>Chytridiales</taxon>
        <taxon>Chytriomycetaceae</taxon>
        <taxon>Rhizoclosmatium</taxon>
    </lineage>
</organism>
<dbReference type="Pfam" id="PF13456">
    <property type="entry name" value="RVT_3"/>
    <property type="match status" value="1"/>
</dbReference>
<dbReference type="OrthoDB" id="2538135at2759"/>
<keyword evidence="2" id="KW-0539">Nucleus</keyword>
<dbReference type="InterPro" id="IPR012337">
    <property type="entry name" value="RNaseH-like_sf"/>
</dbReference>
<keyword evidence="1" id="KW-0479">Metal-binding</keyword>
<dbReference type="InterPro" id="IPR001138">
    <property type="entry name" value="Zn2Cys6_DnaBD"/>
</dbReference>
<dbReference type="SUPFAM" id="SSF53098">
    <property type="entry name" value="Ribonuclease H-like"/>
    <property type="match status" value="1"/>
</dbReference>
<proteinExistence type="predicted"/>
<dbReference type="STRING" id="329046.A0A1Y2CSF3"/>
<sequence>MHVAPGTQSPSPKRPASGALAVVATPPEAPSQSEAAKPGRRRQAKNACGHCKQANKKCEDARPCERCVARGIADSCVNSERKERPRGLTRGPYRRRQTSSSSEVTPTRNDATASNDNNFSQHCFYKLYPVAWPLHSSKFTLQSGNHTPLLSPLRQNNENPCTAVMLPPLPAVLSHKNSFKSVHNPFASKVSQPSSGNNLQSLNLSALRMLSEVALDENWQPHTLSRKESSTELIRANETQLSNGTQGFPVIVESANVLHFDSEPIGHQLAYAALLLALKRAKKCGFTKVYCESDSSIVITQMEGSSNPHLTPTLVPFHRDAMELLSTCPFNQNITFKHIQTFENADAENLAREALKSGCKIYRRQVRPGSEKNSGFVDVEESSSPDLPRAFGKREDMLSQVGMSTFDSVFLGMTQ</sequence>
<dbReference type="AlphaFoldDB" id="A0A1Y2CSF3"/>
<evidence type="ECO:0000259" key="4">
    <source>
        <dbReference type="PROSITE" id="PS50048"/>
    </source>
</evidence>
<reference evidence="5 6" key="1">
    <citation type="submission" date="2016-07" db="EMBL/GenBank/DDBJ databases">
        <title>Pervasive Adenine N6-methylation of Active Genes in Fungi.</title>
        <authorList>
            <consortium name="DOE Joint Genome Institute"/>
            <person name="Mondo S.J."/>
            <person name="Dannebaum R.O."/>
            <person name="Kuo R.C."/>
            <person name="Labutti K."/>
            <person name="Haridas S."/>
            <person name="Kuo A."/>
            <person name="Salamov A."/>
            <person name="Ahrendt S.R."/>
            <person name="Lipzen A."/>
            <person name="Sullivan W."/>
            <person name="Andreopoulos W.B."/>
            <person name="Clum A."/>
            <person name="Lindquist E."/>
            <person name="Daum C."/>
            <person name="Ramamoorthy G.K."/>
            <person name="Gryganskyi A."/>
            <person name="Culley D."/>
            <person name="Magnuson J.K."/>
            <person name="James T.Y."/>
            <person name="O'Malley M.A."/>
            <person name="Stajich J.E."/>
            <person name="Spatafora J.W."/>
            <person name="Visel A."/>
            <person name="Grigoriev I.V."/>
        </authorList>
    </citation>
    <scope>NUCLEOTIDE SEQUENCE [LARGE SCALE GENOMIC DNA]</scope>
    <source>
        <strain evidence="5 6">JEL800</strain>
    </source>
</reference>
<dbReference type="GO" id="GO:0000981">
    <property type="term" value="F:DNA-binding transcription factor activity, RNA polymerase II-specific"/>
    <property type="evidence" value="ECO:0007669"/>
    <property type="project" value="InterPro"/>
</dbReference>
<accession>A0A1Y2CSF3</accession>
<dbReference type="CDD" id="cd00067">
    <property type="entry name" value="GAL4"/>
    <property type="match status" value="1"/>
</dbReference>
<dbReference type="EMBL" id="MCGO01000008">
    <property type="protein sequence ID" value="ORY49913.1"/>
    <property type="molecule type" value="Genomic_DNA"/>
</dbReference>
<feature type="region of interest" description="Disordered" evidence="3">
    <location>
        <begin position="1"/>
        <end position="49"/>
    </location>
</feature>
<gene>
    <name evidence="5" type="ORF">BCR33DRAFT_781436</name>
</gene>
<evidence type="ECO:0000313" key="5">
    <source>
        <dbReference type="EMBL" id="ORY49913.1"/>
    </source>
</evidence>
<feature type="region of interest" description="Disordered" evidence="3">
    <location>
        <begin position="370"/>
        <end position="390"/>
    </location>
</feature>
<keyword evidence="6" id="KW-1185">Reference proteome</keyword>
<dbReference type="PANTHER" id="PTHR47659:SF1">
    <property type="entry name" value="TRANSCRIPTION ACTIVATOR OF GLUCONEOGENESIS ERT1"/>
    <property type="match status" value="1"/>
</dbReference>
<name>A0A1Y2CSF3_9FUNG</name>
<evidence type="ECO:0000256" key="3">
    <source>
        <dbReference type="SAM" id="MobiDB-lite"/>
    </source>
</evidence>
<dbReference type="PANTHER" id="PTHR47659">
    <property type="entry name" value="ZN(II)2CYS6 TRANSCRIPTION FACTOR (EUROFUNG)-RELATED"/>
    <property type="match status" value="1"/>
</dbReference>
<dbReference type="GO" id="GO:0003676">
    <property type="term" value="F:nucleic acid binding"/>
    <property type="evidence" value="ECO:0007669"/>
    <property type="project" value="InterPro"/>
</dbReference>
<protein>
    <recommendedName>
        <fullName evidence="4">Zn(2)-C6 fungal-type domain-containing protein</fullName>
    </recommendedName>
</protein>
<dbReference type="GO" id="GO:0008270">
    <property type="term" value="F:zinc ion binding"/>
    <property type="evidence" value="ECO:0007669"/>
    <property type="project" value="InterPro"/>
</dbReference>
<dbReference type="InterPro" id="IPR036397">
    <property type="entry name" value="RNaseH_sf"/>
</dbReference>
<dbReference type="InterPro" id="IPR050335">
    <property type="entry name" value="ERT1_acuK_gluconeogen_tf"/>
</dbReference>
<evidence type="ECO:0000256" key="1">
    <source>
        <dbReference type="ARBA" id="ARBA00022723"/>
    </source>
</evidence>
<dbReference type="PROSITE" id="PS50048">
    <property type="entry name" value="ZN2_CY6_FUNGAL_2"/>
    <property type="match status" value="1"/>
</dbReference>